<dbReference type="PRINTS" id="PR00598">
    <property type="entry name" value="HTHMARR"/>
</dbReference>
<sequence length="147" mass="15926">MNKADQSPTGLEHMLCYDLYAANHAFGRIYKPLLAPLGLTYPQYLAMLTLWAAAPLSVGEIGRRLGLDSNTLTPMLKRLEGMGLVQRRRDGADERRVSVDLTEAGRAQEAQAAHVPGCAAAATGLSMAELLALQLQLRKLRGALKPD</sequence>
<dbReference type="InterPro" id="IPR000835">
    <property type="entry name" value="HTH_MarR-typ"/>
</dbReference>
<dbReference type="InterPro" id="IPR055166">
    <property type="entry name" value="Transc_reg_Sar_Rot_HTH"/>
</dbReference>
<dbReference type="RefSeq" id="WP_099909431.1">
    <property type="nucleotide sequence ID" value="NZ_AWWI01000021.1"/>
</dbReference>
<dbReference type="Pfam" id="PF22381">
    <property type="entry name" value="Staph_reg_Sar_Rot"/>
    <property type="match status" value="1"/>
</dbReference>
<evidence type="ECO:0000256" key="4">
    <source>
        <dbReference type="ARBA" id="ARBA00023125"/>
    </source>
</evidence>
<evidence type="ECO:0000256" key="5">
    <source>
        <dbReference type="ARBA" id="ARBA00023163"/>
    </source>
</evidence>
<keyword evidence="8" id="KW-1185">Reference proteome</keyword>
<keyword evidence="5" id="KW-0804">Transcription</keyword>
<organism evidence="7 8">
    <name type="scientific">Puniceibacterium antarcticum</name>
    <dbReference type="NCBI Taxonomy" id="1206336"/>
    <lineage>
        <taxon>Bacteria</taxon>
        <taxon>Pseudomonadati</taxon>
        <taxon>Pseudomonadota</taxon>
        <taxon>Alphaproteobacteria</taxon>
        <taxon>Rhodobacterales</taxon>
        <taxon>Paracoccaceae</taxon>
        <taxon>Puniceibacterium</taxon>
    </lineage>
</organism>
<dbReference type="FunFam" id="1.10.10.10:FF:000163">
    <property type="entry name" value="MarR family transcriptional regulator"/>
    <property type="match status" value="1"/>
</dbReference>
<dbReference type="PROSITE" id="PS50995">
    <property type="entry name" value="HTH_MARR_2"/>
    <property type="match status" value="1"/>
</dbReference>
<dbReference type="SUPFAM" id="SSF46785">
    <property type="entry name" value="Winged helix' DNA-binding domain"/>
    <property type="match status" value="1"/>
</dbReference>
<dbReference type="InterPro" id="IPR039422">
    <property type="entry name" value="MarR/SlyA-like"/>
</dbReference>
<keyword evidence="4" id="KW-0238">DNA-binding</keyword>
<keyword evidence="3" id="KW-0805">Transcription regulation</keyword>
<dbReference type="SMART" id="SM00347">
    <property type="entry name" value="HTH_MARR"/>
    <property type="match status" value="1"/>
</dbReference>
<evidence type="ECO:0000256" key="1">
    <source>
        <dbReference type="ARBA" id="ARBA00004496"/>
    </source>
</evidence>
<dbReference type="GO" id="GO:0003700">
    <property type="term" value="F:DNA-binding transcription factor activity"/>
    <property type="evidence" value="ECO:0007669"/>
    <property type="project" value="InterPro"/>
</dbReference>
<proteinExistence type="predicted"/>
<keyword evidence="2" id="KW-0963">Cytoplasm</keyword>
<comment type="caution">
    <text evidence="7">The sequence shown here is derived from an EMBL/GenBank/DDBJ whole genome shotgun (WGS) entry which is preliminary data.</text>
</comment>
<evidence type="ECO:0000256" key="2">
    <source>
        <dbReference type="ARBA" id="ARBA00022490"/>
    </source>
</evidence>
<gene>
    <name evidence="7" type="ORF">P775_02345</name>
</gene>
<dbReference type="CDD" id="cd00090">
    <property type="entry name" value="HTH_ARSR"/>
    <property type="match status" value="1"/>
</dbReference>
<dbReference type="GO" id="GO:0006950">
    <property type="term" value="P:response to stress"/>
    <property type="evidence" value="ECO:0007669"/>
    <property type="project" value="TreeGrafter"/>
</dbReference>
<name>A0A2G8RJS6_9RHOB</name>
<evidence type="ECO:0000313" key="8">
    <source>
        <dbReference type="Proteomes" id="UP000231259"/>
    </source>
</evidence>
<evidence type="ECO:0000256" key="3">
    <source>
        <dbReference type="ARBA" id="ARBA00023015"/>
    </source>
</evidence>
<evidence type="ECO:0000313" key="7">
    <source>
        <dbReference type="EMBL" id="PIL21834.1"/>
    </source>
</evidence>
<reference evidence="7 8" key="1">
    <citation type="submission" date="2013-09" db="EMBL/GenBank/DDBJ databases">
        <title>Genome sequencing of Phaeobacter antarcticus sp. nov. SM1211.</title>
        <authorList>
            <person name="Zhang X.-Y."/>
            <person name="Liu C."/>
            <person name="Chen X.-L."/>
            <person name="Xie B.-B."/>
            <person name="Qin Q.-L."/>
            <person name="Rong J.-C."/>
            <person name="Zhang Y.-Z."/>
        </authorList>
    </citation>
    <scope>NUCLEOTIDE SEQUENCE [LARGE SCALE GENOMIC DNA]</scope>
    <source>
        <strain evidence="7 8">SM1211</strain>
    </source>
</reference>
<evidence type="ECO:0000259" key="6">
    <source>
        <dbReference type="PROSITE" id="PS50995"/>
    </source>
</evidence>
<comment type="subcellular location">
    <subcellularLocation>
        <location evidence="1">Cytoplasm</location>
    </subcellularLocation>
</comment>
<dbReference type="InterPro" id="IPR036390">
    <property type="entry name" value="WH_DNA-bd_sf"/>
</dbReference>
<dbReference type="OrthoDB" id="9806864at2"/>
<dbReference type="GO" id="GO:0005737">
    <property type="term" value="C:cytoplasm"/>
    <property type="evidence" value="ECO:0007669"/>
    <property type="project" value="UniProtKB-SubCell"/>
</dbReference>
<dbReference type="GO" id="GO:0003677">
    <property type="term" value="F:DNA binding"/>
    <property type="evidence" value="ECO:0007669"/>
    <property type="project" value="UniProtKB-KW"/>
</dbReference>
<protein>
    <recommendedName>
        <fullName evidence="6">HTH marR-type domain-containing protein</fullName>
    </recommendedName>
</protein>
<dbReference type="Proteomes" id="UP000231259">
    <property type="component" value="Unassembled WGS sequence"/>
</dbReference>
<accession>A0A2G8RJS6</accession>
<dbReference type="InterPro" id="IPR036388">
    <property type="entry name" value="WH-like_DNA-bd_sf"/>
</dbReference>
<dbReference type="PANTHER" id="PTHR33164">
    <property type="entry name" value="TRANSCRIPTIONAL REGULATOR, MARR FAMILY"/>
    <property type="match status" value="1"/>
</dbReference>
<dbReference type="EMBL" id="AWWI01000021">
    <property type="protein sequence ID" value="PIL21834.1"/>
    <property type="molecule type" value="Genomic_DNA"/>
</dbReference>
<feature type="domain" description="HTH marR-type" evidence="6">
    <location>
        <begin position="12"/>
        <end position="142"/>
    </location>
</feature>
<dbReference type="PANTHER" id="PTHR33164:SF5">
    <property type="entry name" value="ORGANIC HYDROPEROXIDE RESISTANCE TRANSCRIPTIONAL REGULATOR"/>
    <property type="match status" value="1"/>
</dbReference>
<dbReference type="Gene3D" id="1.10.10.10">
    <property type="entry name" value="Winged helix-like DNA-binding domain superfamily/Winged helix DNA-binding domain"/>
    <property type="match status" value="1"/>
</dbReference>
<dbReference type="AlphaFoldDB" id="A0A2G8RJS6"/>
<dbReference type="InterPro" id="IPR011991">
    <property type="entry name" value="ArsR-like_HTH"/>
</dbReference>